<reference evidence="3" key="1">
    <citation type="journal article" date="2019" name="Int. J. Syst. Evol. Microbiol.">
        <title>The Global Catalogue of Microorganisms (GCM) 10K type strain sequencing project: providing services to taxonomists for standard genome sequencing and annotation.</title>
        <authorList>
            <consortium name="The Broad Institute Genomics Platform"/>
            <consortium name="The Broad Institute Genome Sequencing Center for Infectious Disease"/>
            <person name="Wu L."/>
            <person name="Ma J."/>
        </authorList>
    </citation>
    <scope>NUCLEOTIDE SEQUENCE [LARGE SCALE GENOMIC DNA]</scope>
    <source>
        <strain evidence="3">JCM 12696</strain>
    </source>
</reference>
<feature type="compositionally biased region" description="Basic and acidic residues" evidence="1">
    <location>
        <begin position="59"/>
        <end position="82"/>
    </location>
</feature>
<gene>
    <name evidence="2" type="ORF">GCM10009654_28960</name>
</gene>
<accession>A0ABP4FDU3</accession>
<evidence type="ECO:0000313" key="3">
    <source>
        <dbReference type="Proteomes" id="UP001501371"/>
    </source>
</evidence>
<protein>
    <submittedName>
        <fullName evidence="2">Uncharacterized protein</fullName>
    </submittedName>
</protein>
<sequence>MAYDSKNPDNPKNLEKASGADTANAADMADSAHDPHATRARNAAGTTEPAIAKNAVTPEVRELREVHDTREPQEPRERRGADARTGGADVMPGTPMGASIGAGAGTGARTDTARRSEPRLFPEGESDQLALRLQEALHHFVDGPRRSVEEAAGVLEEATERLTHALAERPRTLRAGWDNGGDGAAPADTERLRVALQSYREVTERLLRV</sequence>
<name>A0ABP4FDU3_9ACTN</name>
<evidence type="ECO:0000256" key="1">
    <source>
        <dbReference type="SAM" id="MobiDB-lite"/>
    </source>
</evidence>
<organism evidence="2 3">
    <name type="scientific">Streptomyces hebeiensis</name>
    <dbReference type="NCBI Taxonomy" id="229486"/>
    <lineage>
        <taxon>Bacteria</taxon>
        <taxon>Bacillati</taxon>
        <taxon>Actinomycetota</taxon>
        <taxon>Actinomycetes</taxon>
        <taxon>Kitasatosporales</taxon>
        <taxon>Streptomycetaceae</taxon>
        <taxon>Streptomyces</taxon>
    </lineage>
</organism>
<comment type="caution">
    <text evidence="2">The sequence shown here is derived from an EMBL/GenBank/DDBJ whole genome shotgun (WGS) entry which is preliminary data.</text>
</comment>
<dbReference type="Proteomes" id="UP001501371">
    <property type="component" value="Unassembled WGS sequence"/>
</dbReference>
<proteinExistence type="predicted"/>
<feature type="compositionally biased region" description="Basic and acidic residues" evidence="1">
    <location>
        <begin position="1"/>
        <end position="15"/>
    </location>
</feature>
<dbReference type="RefSeq" id="WP_344275583.1">
    <property type="nucleotide sequence ID" value="NZ_BAAAKV010000023.1"/>
</dbReference>
<keyword evidence="3" id="KW-1185">Reference proteome</keyword>
<feature type="region of interest" description="Disordered" evidence="1">
    <location>
        <begin position="1"/>
        <end position="110"/>
    </location>
</feature>
<dbReference type="EMBL" id="BAAAKV010000023">
    <property type="protein sequence ID" value="GAA1169866.1"/>
    <property type="molecule type" value="Genomic_DNA"/>
</dbReference>
<evidence type="ECO:0000313" key="2">
    <source>
        <dbReference type="EMBL" id="GAA1169866.1"/>
    </source>
</evidence>